<dbReference type="SUPFAM" id="SSF81606">
    <property type="entry name" value="PP2C-like"/>
    <property type="match status" value="1"/>
</dbReference>
<feature type="domain" description="PPM-type phosphatase" evidence="1">
    <location>
        <begin position="7"/>
        <end position="198"/>
    </location>
</feature>
<dbReference type="InterPro" id="IPR001932">
    <property type="entry name" value="PPM-type_phosphatase-like_dom"/>
</dbReference>
<dbReference type="Pfam" id="PF07228">
    <property type="entry name" value="SpoIIE"/>
    <property type="match status" value="1"/>
</dbReference>
<protein>
    <submittedName>
        <fullName evidence="2">Serine phosphatase</fullName>
    </submittedName>
</protein>
<dbReference type="STRING" id="553311.SAMN05216231_3515"/>
<dbReference type="InterPro" id="IPR036457">
    <property type="entry name" value="PPM-type-like_dom_sf"/>
</dbReference>
<dbReference type="EMBL" id="FNKD01000004">
    <property type="protein sequence ID" value="SDR06519.1"/>
    <property type="molecule type" value="Genomic_DNA"/>
</dbReference>
<dbReference type="SMART" id="SM00331">
    <property type="entry name" value="PP2C_SIG"/>
    <property type="match status" value="1"/>
</dbReference>
<proteinExistence type="predicted"/>
<dbReference type="AlphaFoldDB" id="A0A1H1G0D2"/>
<evidence type="ECO:0000259" key="1">
    <source>
        <dbReference type="SMART" id="SM00331"/>
    </source>
</evidence>
<dbReference type="Gene3D" id="3.60.40.10">
    <property type="entry name" value="PPM-type phosphatase domain"/>
    <property type="match status" value="1"/>
</dbReference>
<organism evidence="2 3">
    <name type="scientific">Virgibacillus salinus</name>
    <dbReference type="NCBI Taxonomy" id="553311"/>
    <lineage>
        <taxon>Bacteria</taxon>
        <taxon>Bacillati</taxon>
        <taxon>Bacillota</taxon>
        <taxon>Bacilli</taxon>
        <taxon>Bacillales</taxon>
        <taxon>Bacillaceae</taxon>
        <taxon>Virgibacillus</taxon>
    </lineage>
</organism>
<dbReference type="InterPro" id="IPR039248">
    <property type="entry name" value="Ptase_RsbX"/>
</dbReference>
<dbReference type="RefSeq" id="WP_092494236.1">
    <property type="nucleotide sequence ID" value="NZ_FNKD01000004.1"/>
</dbReference>
<dbReference type="PANTHER" id="PTHR35801:SF1">
    <property type="entry name" value="PHOSPHOSERINE PHOSPHATASE RSBX"/>
    <property type="match status" value="1"/>
</dbReference>
<keyword evidence="3" id="KW-1185">Reference proteome</keyword>
<evidence type="ECO:0000313" key="3">
    <source>
        <dbReference type="Proteomes" id="UP000199444"/>
    </source>
</evidence>
<accession>A0A1H1G0D2</accession>
<name>A0A1H1G0D2_9BACI</name>
<sequence length="200" mass="22250">MSAKKNNEEVAIFQKAKKGQYYCGDSYFYTETENEFVCVLADGLGSGELAKESSQIVIDIIKSNIHTTVEQLIKKSNQQLTGKRGAVIGIVKIEFHTRSYSFSSIGNIGMLTITENGKKKRNIPNAGFLAGYHRPFKVVTGRLEPKMNLIIFSDGVSDAELSQRFLLNKDVNQVTNAYANHIEGTARSDDTTLIAIRYED</sequence>
<gene>
    <name evidence="2" type="ORF">SAMN05216231_3515</name>
</gene>
<dbReference type="Proteomes" id="UP000199444">
    <property type="component" value="Unassembled WGS sequence"/>
</dbReference>
<reference evidence="2 3" key="1">
    <citation type="submission" date="2016-10" db="EMBL/GenBank/DDBJ databases">
        <authorList>
            <person name="de Groot N.N."/>
        </authorList>
    </citation>
    <scope>NUCLEOTIDE SEQUENCE [LARGE SCALE GENOMIC DNA]</scope>
    <source>
        <strain evidence="2 3">CGMCC 1.10449</strain>
    </source>
</reference>
<evidence type="ECO:0000313" key="2">
    <source>
        <dbReference type="EMBL" id="SDR06519.1"/>
    </source>
</evidence>
<dbReference type="PANTHER" id="PTHR35801">
    <property type="entry name" value="PHOSPHOSERINE PHOSPHATASE RSBX"/>
    <property type="match status" value="1"/>
</dbReference>